<keyword evidence="5" id="KW-0119">Carbohydrate metabolism</keyword>
<organism evidence="6 7">
    <name type="scientific">Radiobacillus deserti</name>
    <dbReference type="NCBI Taxonomy" id="2594883"/>
    <lineage>
        <taxon>Bacteria</taxon>
        <taxon>Bacillati</taxon>
        <taxon>Bacillota</taxon>
        <taxon>Bacilli</taxon>
        <taxon>Bacillales</taxon>
        <taxon>Bacillaceae</taxon>
        <taxon>Radiobacillus</taxon>
    </lineage>
</organism>
<dbReference type="CDD" id="cd10803">
    <property type="entry name" value="YdjC_EF3048_like"/>
    <property type="match status" value="1"/>
</dbReference>
<dbReference type="RefSeq" id="WP_143891732.1">
    <property type="nucleotide sequence ID" value="NZ_CP041666.1"/>
</dbReference>
<dbReference type="PANTHER" id="PTHR31609">
    <property type="entry name" value="YDJC DEACETYLASE FAMILY MEMBER"/>
    <property type="match status" value="1"/>
</dbReference>
<dbReference type="Proteomes" id="UP000315215">
    <property type="component" value="Chromosome"/>
</dbReference>
<proteinExistence type="predicted"/>
<dbReference type="GO" id="GO:0036311">
    <property type="term" value="F:chitin disaccharide deacetylase activity"/>
    <property type="evidence" value="ECO:0007669"/>
    <property type="project" value="UniProtKB-EC"/>
</dbReference>
<dbReference type="NCBIfam" id="NF002559">
    <property type="entry name" value="PRK02134.1"/>
    <property type="match status" value="1"/>
</dbReference>
<dbReference type="GO" id="GO:0019213">
    <property type="term" value="F:deacetylase activity"/>
    <property type="evidence" value="ECO:0007669"/>
    <property type="project" value="TreeGrafter"/>
</dbReference>
<evidence type="ECO:0000313" key="7">
    <source>
        <dbReference type="Proteomes" id="UP000315215"/>
    </source>
</evidence>
<sequence length="232" mass="26039">MKVRINADDYGLTKGITDGIIRAHQNGVVTSTTMMMNGKAVDYAVEQAKLNPSLKVGIHLVLTWGKPVSEEVNKLTNSDGLFRFTSIFDPSDPPNLDHLEKEWTAQIEAFLRTGLPLSHIDSHHHVHGWPPVQALIAKLAKIYQVPVRVVGTLKNQPDITMTDILWDGFYGEGVSGRLFDELQTLDVDSVEVMTHPAIVDEELESMTSYAYPRKRELDLLCSMRVPSWVELF</sequence>
<dbReference type="KEGG" id="aqt:FN924_01375"/>
<gene>
    <name evidence="6" type="primary">chbG</name>
    <name evidence="6" type="ORF">FN924_01375</name>
</gene>
<dbReference type="PANTHER" id="PTHR31609:SF1">
    <property type="entry name" value="CARBOHYDRATE DEACETYLASE"/>
    <property type="match status" value="1"/>
</dbReference>
<dbReference type="InterPro" id="IPR022948">
    <property type="entry name" value="COD_ChbG_bac"/>
</dbReference>
<protein>
    <submittedName>
        <fullName evidence="6">Chitin disaccharide deacetylase</fullName>
        <ecNumber evidence="6">3.5.1.105</ecNumber>
    </submittedName>
</protein>
<evidence type="ECO:0000313" key="6">
    <source>
        <dbReference type="EMBL" id="QDP38982.1"/>
    </source>
</evidence>
<accession>A0A516KC70</accession>
<dbReference type="Gene3D" id="3.20.20.370">
    <property type="entry name" value="Glycoside hydrolase/deacetylase"/>
    <property type="match status" value="1"/>
</dbReference>
<evidence type="ECO:0000256" key="2">
    <source>
        <dbReference type="ARBA" id="ARBA00022723"/>
    </source>
</evidence>
<dbReference type="SUPFAM" id="SSF88713">
    <property type="entry name" value="Glycoside hydrolase/deacetylase"/>
    <property type="match status" value="1"/>
</dbReference>
<keyword evidence="7" id="KW-1185">Reference proteome</keyword>
<dbReference type="GO" id="GO:0000272">
    <property type="term" value="P:polysaccharide catabolic process"/>
    <property type="evidence" value="ECO:0007669"/>
    <property type="project" value="InterPro"/>
</dbReference>
<comment type="cofactor">
    <cofactor evidence="1">
        <name>Mg(2+)</name>
        <dbReference type="ChEBI" id="CHEBI:18420"/>
    </cofactor>
</comment>
<keyword evidence="2" id="KW-0479">Metal-binding</keyword>
<dbReference type="EC" id="3.5.1.105" evidence="6"/>
<dbReference type="Pfam" id="PF04794">
    <property type="entry name" value="YdjC"/>
    <property type="match status" value="1"/>
</dbReference>
<dbReference type="AlphaFoldDB" id="A0A516KC70"/>
<keyword evidence="3 6" id="KW-0378">Hydrolase</keyword>
<evidence type="ECO:0000256" key="3">
    <source>
        <dbReference type="ARBA" id="ARBA00022801"/>
    </source>
</evidence>
<reference evidence="6 7" key="1">
    <citation type="submission" date="2019-07" db="EMBL/GenBank/DDBJ databases">
        <authorList>
            <person name="Li J."/>
        </authorList>
    </citation>
    <scope>NUCLEOTIDE SEQUENCE [LARGE SCALE GENOMIC DNA]</scope>
    <source>
        <strain evidence="6 7">TKL69</strain>
    </source>
</reference>
<dbReference type="InterPro" id="IPR006879">
    <property type="entry name" value="YdjC-like"/>
</dbReference>
<keyword evidence="4" id="KW-0460">Magnesium</keyword>
<dbReference type="GO" id="GO:0046872">
    <property type="term" value="F:metal ion binding"/>
    <property type="evidence" value="ECO:0007669"/>
    <property type="project" value="UniProtKB-KW"/>
</dbReference>
<evidence type="ECO:0000256" key="1">
    <source>
        <dbReference type="ARBA" id="ARBA00001946"/>
    </source>
</evidence>
<name>A0A516KC70_9BACI</name>
<evidence type="ECO:0000256" key="5">
    <source>
        <dbReference type="ARBA" id="ARBA00023277"/>
    </source>
</evidence>
<dbReference type="EMBL" id="CP041666">
    <property type="protein sequence ID" value="QDP38982.1"/>
    <property type="molecule type" value="Genomic_DNA"/>
</dbReference>
<dbReference type="OrthoDB" id="9774177at2"/>
<evidence type="ECO:0000256" key="4">
    <source>
        <dbReference type="ARBA" id="ARBA00022842"/>
    </source>
</evidence>
<dbReference type="InterPro" id="IPR011330">
    <property type="entry name" value="Glyco_hydro/deAcase_b/a-brl"/>
</dbReference>